<gene>
    <name evidence="2" type="ORF">ASZ78_015266</name>
</gene>
<feature type="compositionally biased region" description="Polar residues" evidence="1">
    <location>
        <begin position="132"/>
        <end position="151"/>
    </location>
</feature>
<keyword evidence="3" id="KW-1185">Reference proteome</keyword>
<evidence type="ECO:0008006" key="4">
    <source>
        <dbReference type="Google" id="ProtNLM"/>
    </source>
</evidence>
<comment type="caution">
    <text evidence="2">The sequence shown here is derived from an EMBL/GenBank/DDBJ whole genome shotgun (WGS) entry which is preliminary data.</text>
</comment>
<dbReference type="EMBL" id="MCFN01000017">
    <property type="protein sequence ID" value="OXB68326.1"/>
    <property type="molecule type" value="Genomic_DNA"/>
</dbReference>
<accession>A0A226NKT5</accession>
<name>A0A226NKT5_CALSU</name>
<proteinExistence type="predicted"/>
<evidence type="ECO:0000313" key="2">
    <source>
        <dbReference type="EMBL" id="OXB68326.1"/>
    </source>
</evidence>
<protein>
    <recommendedName>
        <fullName evidence="4">DYH14 protein</fullName>
    </recommendedName>
</protein>
<dbReference type="Proteomes" id="UP000198323">
    <property type="component" value="Unassembled WGS sequence"/>
</dbReference>
<evidence type="ECO:0000256" key="1">
    <source>
        <dbReference type="SAM" id="MobiDB-lite"/>
    </source>
</evidence>
<dbReference type="STRING" id="9009.A0A226NKT5"/>
<reference evidence="2 3" key="1">
    <citation type="submission" date="2016-07" db="EMBL/GenBank/DDBJ databases">
        <title>Disparate Historic Effective Population Sizes Predicted by Modern Levels of Genome Diversity for the Scaled Quail (Callipepla squamata) and the Northern Bobwhite (Colinus virginianus): Inferences from First and Second Generation Draft Genome Assemblies for Sympatric New World Quail.</title>
        <authorList>
            <person name="Oldeschulte D.L."/>
            <person name="Halley Y.A."/>
            <person name="Bhattarai E.K."/>
            <person name="Brashear W.A."/>
            <person name="Hill J."/>
            <person name="Metz R.P."/>
            <person name="Johnson C.D."/>
            <person name="Rollins D."/>
            <person name="Peterson M.J."/>
            <person name="Bickhart D.M."/>
            <person name="Decker J.E."/>
            <person name="Seabury C.M."/>
        </authorList>
    </citation>
    <scope>NUCLEOTIDE SEQUENCE [LARGE SCALE GENOMIC DNA]</scope>
    <source>
        <strain evidence="2 3">Texas</strain>
        <tissue evidence="2">Leg muscle</tissue>
    </source>
</reference>
<feature type="region of interest" description="Disordered" evidence="1">
    <location>
        <begin position="131"/>
        <end position="151"/>
    </location>
</feature>
<dbReference type="OrthoDB" id="424310at2759"/>
<evidence type="ECO:0000313" key="3">
    <source>
        <dbReference type="Proteomes" id="UP000198323"/>
    </source>
</evidence>
<dbReference type="AlphaFoldDB" id="A0A226NKT5"/>
<organism evidence="2 3">
    <name type="scientific">Callipepla squamata</name>
    <name type="common">Scaled quail</name>
    <dbReference type="NCBI Taxonomy" id="9009"/>
    <lineage>
        <taxon>Eukaryota</taxon>
        <taxon>Metazoa</taxon>
        <taxon>Chordata</taxon>
        <taxon>Craniata</taxon>
        <taxon>Vertebrata</taxon>
        <taxon>Euteleostomi</taxon>
        <taxon>Archelosauria</taxon>
        <taxon>Archosauria</taxon>
        <taxon>Dinosauria</taxon>
        <taxon>Saurischia</taxon>
        <taxon>Theropoda</taxon>
        <taxon>Coelurosauria</taxon>
        <taxon>Aves</taxon>
        <taxon>Neognathae</taxon>
        <taxon>Galloanserae</taxon>
        <taxon>Galliformes</taxon>
        <taxon>Odontophoridae</taxon>
        <taxon>Callipepla</taxon>
    </lineage>
</organism>
<sequence>DKGCQPQMDGQNKMLKEQLVSHLHFEAERTEVLLLRRDKCIMCGLAGSRRRDSSKLDSCTLILNAHYDSDNSLIEFSVLPYDWSFRFYFFFPYICLIFRLSKNHKDEREESVCQQTGGSYHEVMELKRSATELASSNSEDSNGTSPSSTLYDSRTEIQKSVLEPGCLKKVCAQPNVESSLKKPARAKVYSYDETEPTDDDVIIHILRLRGKLGWQTKLPSCECLTGEADGDRLQKFALTRPLLTRDSGEYIYCLQKNRNNLRVPYNPYSLQPVSTNTAMHSKEYWTITASFVSKFHVNQKLGEMETTPISQWLRERHLYYRLLNLNLFSNFR</sequence>
<feature type="non-terminal residue" evidence="2">
    <location>
        <position position="1"/>
    </location>
</feature>